<dbReference type="EMBL" id="AY164463">
    <property type="protein sequence ID" value="AAN86036.1"/>
    <property type="molecule type" value="Genomic_DNA"/>
</dbReference>
<protein>
    <submittedName>
        <fullName evidence="4">Circularin A</fullName>
    </submittedName>
    <submittedName>
        <fullName evidence="6">Uberolysin/carnocyclin family circular bacteriocin</fullName>
    </submittedName>
</protein>
<dbReference type="SMR" id="Q8GB47"/>
<dbReference type="RefSeq" id="WP_077869167.1">
    <property type="nucleotide sequence ID" value="NZ_BKAK01000045.1"/>
</dbReference>
<reference evidence="5" key="3">
    <citation type="journal article" date="2003" name="Appl. Environ. Microbiol.">
        <title>Functional analysis of the gene cluster involved in production of the bacteriocin circularin A by Clostridium beijerinckii ATCC 25752.</title>
        <authorList>
            <person name="Kemperman R."/>
            <person name="Jonker M."/>
            <person name="Nauta A."/>
            <person name="Kuipers O.P."/>
            <person name="Kok J."/>
        </authorList>
    </citation>
    <scope>NUCLEOTIDE SEQUENCE</scope>
    <source>
        <strain evidence="5">ATCC 25752</strain>
    </source>
</reference>
<keyword evidence="3" id="KW-0472">Membrane</keyword>
<evidence type="ECO:0000256" key="3">
    <source>
        <dbReference type="SAM" id="Phobius"/>
    </source>
</evidence>
<dbReference type="EMBL" id="CP073654">
    <property type="protein sequence ID" value="QUN37923.1"/>
    <property type="molecule type" value="Genomic_DNA"/>
</dbReference>
<dbReference type="InterPro" id="IPR020038">
    <property type="entry name" value="Circ_bacteriocin"/>
</dbReference>
<dbReference type="Gene3D" id="1.20.225.10">
    <property type="entry name" value="Bacteriocin AS-48"/>
    <property type="match status" value="1"/>
</dbReference>
<geneLocation type="plasmid" evidence="6">
    <name>unnamed</name>
</geneLocation>
<dbReference type="GeneID" id="66348104"/>
<name>Q8GB47_CLOBE</name>
<dbReference type="SUPFAM" id="SSF47869">
    <property type="entry name" value="Bacteriocin AS-48"/>
    <property type="match status" value="1"/>
</dbReference>
<reference evidence="6" key="4">
    <citation type="submission" date="2021-04" db="EMBL/GenBank/DDBJ databases">
        <title>Complete genome sequence of the type strain Clostridium beijerinckii NRRL B-598.</title>
        <authorList>
            <person name="Sedlar K."/>
            <person name="Branska B."/>
            <person name="Bezdicek M."/>
            <person name="Nykrynova M."/>
            <person name="Lengerova M."/>
            <person name="Skutkova H."/>
            <person name="Patakova P."/>
        </authorList>
    </citation>
    <scope>NUCLEOTIDE SEQUENCE</scope>
    <source>
        <strain evidence="6">DSM 791</strain>
        <plasmid evidence="6">unnamed</plasmid>
    </source>
</reference>
<evidence type="ECO:0000313" key="6">
    <source>
        <dbReference type="EMBL" id="QUN37923.1"/>
    </source>
</evidence>
<keyword evidence="2" id="KW-0964">Secreted</keyword>
<accession>Q8GB47</accession>
<keyword evidence="7" id="KW-1185">Reference proteome</keyword>
<evidence type="ECO:0000256" key="1">
    <source>
        <dbReference type="ARBA" id="ARBA00004613"/>
    </source>
</evidence>
<dbReference type="Proteomes" id="UP000679373">
    <property type="component" value="Plasmid unnamed"/>
</dbReference>
<dbReference type="Pfam" id="PF09221">
    <property type="entry name" value="Bacteriocin_IId"/>
    <property type="match status" value="1"/>
</dbReference>
<dbReference type="InterPro" id="IPR009086">
    <property type="entry name" value="Bacteriocin_AS48"/>
</dbReference>
<dbReference type="AlphaFoldDB" id="Q8GB47"/>
<comment type="subcellular location">
    <subcellularLocation>
        <location evidence="1">Secreted</location>
    </subcellularLocation>
</comment>
<organism evidence="4">
    <name type="scientific">Clostridium beijerinckii</name>
    <name type="common">Clostridium MP</name>
    <dbReference type="NCBI Taxonomy" id="1520"/>
    <lineage>
        <taxon>Bacteria</taxon>
        <taxon>Bacillati</taxon>
        <taxon>Bacillota</taxon>
        <taxon>Clostridia</taxon>
        <taxon>Eubacteriales</taxon>
        <taxon>Clostridiaceae</taxon>
        <taxon>Clostridium</taxon>
    </lineage>
</organism>
<dbReference type="NCBIfam" id="TIGR03651">
    <property type="entry name" value="circ_ocin_uber"/>
    <property type="match status" value="1"/>
</dbReference>
<sequence length="72" mass="7181">MFLVAGALGVQTAAATTIVNVILNAGTLVTVLGIIASIASGGAGTLMTIGWATFKATVQKLAKQSMARAIAY</sequence>
<dbReference type="EMBL" id="AJ566621">
    <property type="protein sequence ID" value="CAD97580.1"/>
    <property type="molecule type" value="mRNA"/>
</dbReference>
<dbReference type="TCDB" id="1.C.90.2.5">
    <property type="family name" value="the carnocyclin a (carnocyclin) family"/>
</dbReference>
<reference evidence="4" key="2">
    <citation type="journal article" date="2003" name="Appl. Environ. Microbiol.">
        <title>Identification and characterization of two novel clostridial bacteriocins, circularin A and closticin 574.</title>
        <authorList>
            <person name="Kemperman R."/>
            <person name="Kuipers A."/>
            <person name="Karsens H."/>
            <person name="Nauta A."/>
            <person name="Kuipers O."/>
            <person name="Kok J."/>
        </authorList>
    </citation>
    <scope>NUCLEOTIDE SEQUENCE</scope>
    <source>
        <strain evidence="4">ATCC 25752</strain>
    </source>
</reference>
<evidence type="ECO:0000313" key="7">
    <source>
        <dbReference type="Proteomes" id="UP000679373"/>
    </source>
</evidence>
<feature type="transmembrane region" description="Helical" evidence="3">
    <location>
        <begin position="31"/>
        <end position="54"/>
    </location>
</feature>
<keyword evidence="3" id="KW-1133">Transmembrane helix</keyword>
<keyword evidence="6" id="KW-0614">Plasmid</keyword>
<keyword evidence="3" id="KW-0812">Transmembrane</keyword>
<evidence type="ECO:0000313" key="5">
    <source>
        <dbReference type="EMBL" id="CAD97580.1"/>
    </source>
</evidence>
<evidence type="ECO:0000313" key="4">
    <source>
        <dbReference type="EMBL" id="AAN86036.1"/>
    </source>
</evidence>
<gene>
    <name evidence="4" type="primary">cirA</name>
    <name evidence="6" type="ORF">KEC93_26235</name>
</gene>
<reference evidence="4" key="1">
    <citation type="submission" date="2002-10" db="EMBL/GenBank/DDBJ databases">
        <authorList>
            <person name="Kemperman R.A."/>
            <person name="Kuipers A."/>
            <person name="Karsens H."/>
            <person name="Nauta A."/>
            <person name="Kuipers O.P."/>
            <person name="Kok J."/>
        </authorList>
    </citation>
    <scope>NUCLEOTIDE SEQUENCE</scope>
    <source>
        <strain evidence="4">ATCC 25752</strain>
    </source>
</reference>
<dbReference type="GO" id="GO:0005576">
    <property type="term" value="C:extracellular region"/>
    <property type="evidence" value="ECO:0007669"/>
    <property type="project" value="UniProtKB-SubCell"/>
</dbReference>
<proteinExistence type="evidence at transcript level"/>
<evidence type="ECO:0000256" key="2">
    <source>
        <dbReference type="ARBA" id="ARBA00022525"/>
    </source>
</evidence>